<keyword evidence="6" id="KW-0813">Transport</keyword>
<evidence type="ECO:0000256" key="1">
    <source>
        <dbReference type="ARBA" id="ARBA00004370"/>
    </source>
</evidence>
<evidence type="ECO:0000256" key="3">
    <source>
        <dbReference type="ARBA" id="ARBA00022989"/>
    </source>
</evidence>
<evidence type="ECO:0000256" key="5">
    <source>
        <dbReference type="ARBA" id="ARBA00034769"/>
    </source>
</evidence>
<dbReference type="GO" id="GO:0005886">
    <property type="term" value="C:plasma membrane"/>
    <property type="evidence" value="ECO:0007669"/>
    <property type="project" value="UniProtKB-SubCell"/>
</dbReference>
<gene>
    <name evidence="8" type="ORF">B4U79_13591</name>
</gene>
<feature type="region of interest" description="Disordered" evidence="7">
    <location>
        <begin position="164"/>
        <end position="235"/>
    </location>
</feature>
<evidence type="ECO:0000313" key="9">
    <source>
        <dbReference type="Proteomes" id="UP000285301"/>
    </source>
</evidence>
<protein>
    <recommendedName>
        <fullName evidence="6">Bestrophin homolog</fullName>
    </recommendedName>
</protein>
<evidence type="ECO:0000256" key="2">
    <source>
        <dbReference type="ARBA" id="ARBA00022692"/>
    </source>
</evidence>
<dbReference type="AlphaFoldDB" id="A0A443Q7D3"/>
<dbReference type="InterPro" id="IPR000615">
    <property type="entry name" value="Bestrophin"/>
</dbReference>
<dbReference type="InterPro" id="IPR021134">
    <property type="entry name" value="Bestrophin-like"/>
</dbReference>
<feature type="region of interest" description="Disordered" evidence="7">
    <location>
        <begin position="266"/>
        <end position="314"/>
    </location>
</feature>
<evidence type="ECO:0000313" key="8">
    <source>
        <dbReference type="EMBL" id="RWR98908.1"/>
    </source>
</evidence>
<dbReference type="GO" id="GO:0034707">
    <property type="term" value="C:chloride channel complex"/>
    <property type="evidence" value="ECO:0007669"/>
    <property type="project" value="UniProtKB-KW"/>
</dbReference>
<name>A0A443Q7D3_9ACAR</name>
<keyword evidence="9" id="KW-1185">Reference proteome</keyword>
<reference evidence="8 9" key="1">
    <citation type="journal article" date="2018" name="Gigascience">
        <title>Genomes of trombidid mites reveal novel predicted allergens and laterally-transferred genes associated with secondary metabolism.</title>
        <authorList>
            <person name="Dong X."/>
            <person name="Chaisiri K."/>
            <person name="Xia D."/>
            <person name="Armstrong S.D."/>
            <person name="Fang Y."/>
            <person name="Donnelly M.J."/>
            <person name="Kadowaki T."/>
            <person name="McGarry J.W."/>
            <person name="Darby A.C."/>
            <person name="Makepeace B.L."/>
        </authorList>
    </citation>
    <scope>NUCLEOTIDE SEQUENCE [LARGE SCALE GENOMIC DNA]</scope>
    <source>
        <strain evidence="8">UoL-WK</strain>
    </source>
</reference>
<feature type="non-terminal residue" evidence="8">
    <location>
        <position position="314"/>
    </location>
</feature>
<dbReference type="Proteomes" id="UP000285301">
    <property type="component" value="Unassembled WGS sequence"/>
</dbReference>
<accession>A0A443Q7D3</accession>
<feature type="compositionally biased region" description="Polar residues" evidence="7">
    <location>
        <begin position="180"/>
        <end position="230"/>
    </location>
</feature>
<evidence type="ECO:0000256" key="4">
    <source>
        <dbReference type="ARBA" id="ARBA00023136"/>
    </source>
</evidence>
<feature type="compositionally biased region" description="Basic and acidic residues" evidence="7">
    <location>
        <begin position="283"/>
        <end position="306"/>
    </location>
</feature>
<dbReference type="Pfam" id="PF01062">
    <property type="entry name" value="Bestrophin"/>
    <property type="match status" value="1"/>
</dbReference>
<dbReference type="PANTHER" id="PTHR10736">
    <property type="entry name" value="BESTROPHIN"/>
    <property type="match status" value="1"/>
</dbReference>
<evidence type="ECO:0000256" key="6">
    <source>
        <dbReference type="RuleBase" id="RU363126"/>
    </source>
</evidence>
<keyword evidence="6" id="KW-0868">Chloride</keyword>
<proteinExistence type="inferred from homology"/>
<sequence length="314" mass="35780">MGWLKVAEQLINPFGEDDDDFDLNWMLDRNLLFSLVVVDDVVYNKNPKLSKDIYWDDTHPSLPYTKDSLQLRSHKPHHGSAMNLEIDPESVEFVPMKPIMEDEEEANLYKSPPQSPTPQENHSLLSSFADIRGSRLINMLMGTSNENVSGSTPKLNERNLNPFSASFKLRMPQKRKRNQNSESTSLQISDSTLQVSATSINDDAPNQNDRFSRYSSSVPKNQMPDESTSYILDVDNPESSASRIFPHRKWKDKRFSVDETGREFRAIRGDSQTSKNEVALCSESKKQSPFTEKRSENKGTEVKNEEDNAAVENE</sequence>
<dbReference type="PANTHER" id="PTHR10736:SF0">
    <property type="entry name" value="BESTROPHIN HOMOLOG"/>
    <property type="match status" value="1"/>
</dbReference>
<comment type="subcellular location">
    <subcellularLocation>
        <location evidence="6">Cell membrane</location>
        <topology evidence="6">Multi-pass membrane protein</topology>
    </subcellularLocation>
    <subcellularLocation>
        <location evidence="1">Membrane</location>
    </subcellularLocation>
</comment>
<evidence type="ECO:0000256" key="7">
    <source>
        <dbReference type="SAM" id="MobiDB-lite"/>
    </source>
</evidence>
<keyword evidence="3" id="KW-1133">Transmembrane helix</keyword>
<keyword evidence="2" id="KW-0812">Transmembrane</keyword>
<keyword evidence="4" id="KW-0472">Membrane</keyword>
<comment type="caution">
    <text evidence="8">The sequence shown here is derived from an EMBL/GenBank/DDBJ whole genome shotgun (WGS) entry which is preliminary data.</text>
</comment>
<keyword evidence="6" id="KW-1003">Cell membrane</keyword>
<keyword evidence="6" id="KW-0407">Ion channel</keyword>
<dbReference type="EMBL" id="NCKU01017926">
    <property type="protein sequence ID" value="RWR98908.1"/>
    <property type="molecule type" value="Genomic_DNA"/>
</dbReference>
<dbReference type="GO" id="GO:0005254">
    <property type="term" value="F:chloride channel activity"/>
    <property type="evidence" value="ECO:0007669"/>
    <property type="project" value="UniProtKB-KW"/>
</dbReference>
<keyword evidence="6" id="KW-0406">Ion transport</keyword>
<organism evidence="8 9">
    <name type="scientific">Dinothrombium tinctorium</name>
    <dbReference type="NCBI Taxonomy" id="1965070"/>
    <lineage>
        <taxon>Eukaryota</taxon>
        <taxon>Metazoa</taxon>
        <taxon>Ecdysozoa</taxon>
        <taxon>Arthropoda</taxon>
        <taxon>Chelicerata</taxon>
        <taxon>Arachnida</taxon>
        <taxon>Acari</taxon>
        <taxon>Acariformes</taxon>
        <taxon>Trombidiformes</taxon>
        <taxon>Prostigmata</taxon>
        <taxon>Anystina</taxon>
        <taxon>Parasitengona</taxon>
        <taxon>Trombidioidea</taxon>
        <taxon>Trombidiidae</taxon>
        <taxon>Dinothrombium</taxon>
    </lineage>
</organism>
<keyword evidence="6" id="KW-0869">Chloride channel</keyword>
<dbReference type="OrthoDB" id="201595at2759"/>
<comment type="function">
    <text evidence="6">Forms chloride channels.</text>
</comment>
<comment type="similarity">
    <text evidence="5 6">Belongs to the anion channel-forming bestrophin (TC 1.A.46) family. Calcium-sensitive chloride channel subfamily.</text>
</comment>